<keyword evidence="2 5" id="KW-0645">Protease</keyword>
<evidence type="ECO:0000313" key="10">
    <source>
        <dbReference type="Proteomes" id="UP000660262"/>
    </source>
</evidence>
<feature type="signal peptide" evidence="7">
    <location>
        <begin position="1"/>
        <end position="23"/>
    </location>
</feature>
<feature type="domain" description="Peptidase S8/S53" evidence="8">
    <location>
        <begin position="184"/>
        <end position="416"/>
    </location>
</feature>
<gene>
    <name evidence="9" type="ORF">PPROV_000972500</name>
</gene>
<dbReference type="InterPro" id="IPR000209">
    <property type="entry name" value="Peptidase_S8/S53_dom"/>
</dbReference>
<dbReference type="GO" id="GO:0004252">
    <property type="term" value="F:serine-type endopeptidase activity"/>
    <property type="evidence" value="ECO:0007669"/>
    <property type="project" value="UniProtKB-UniRule"/>
</dbReference>
<dbReference type="Gene3D" id="3.40.50.200">
    <property type="entry name" value="Peptidase S8/S53 domain"/>
    <property type="match status" value="1"/>
</dbReference>
<organism evidence="9 10">
    <name type="scientific">Pycnococcus provasolii</name>
    <dbReference type="NCBI Taxonomy" id="41880"/>
    <lineage>
        <taxon>Eukaryota</taxon>
        <taxon>Viridiplantae</taxon>
        <taxon>Chlorophyta</taxon>
        <taxon>Pseudoscourfieldiophyceae</taxon>
        <taxon>Pseudoscourfieldiales</taxon>
        <taxon>Pycnococcaceae</taxon>
        <taxon>Pycnococcus</taxon>
    </lineage>
</organism>
<proteinExistence type="inferred from homology"/>
<evidence type="ECO:0000259" key="8">
    <source>
        <dbReference type="Pfam" id="PF00082"/>
    </source>
</evidence>
<dbReference type="AlphaFoldDB" id="A0A830HW97"/>
<keyword evidence="10" id="KW-1185">Reference proteome</keyword>
<comment type="caution">
    <text evidence="9">The sequence shown here is derived from an EMBL/GenBank/DDBJ whole genome shotgun (WGS) entry which is preliminary data.</text>
</comment>
<dbReference type="PROSITE" id="PS00136">
    <property type="entry name" value="SUBTILASE_ASP"/>
    <property type="match status" value="1"/>
</dbReference>
<dbReference type="PROSITE" id="PS51892">
    <property type="entry name" value="SUBTILASE"/>
    <property type="match status" value="1"/>
</dbReference>
<dbReference type="InterPro" id="IPR023827">
    <property type="entry name" value="Peptidase_S8_Asp-AS"/>
</dbReference>
<evidence type="ECO:0000256" key="1">
    <source>
        <dbReference type="ARBA" id="ARBA00011073"/>
    </source>
</evidence>
<evidence type="ECO:0000256" key="3">
    <source>
        <dbReference type="ARBA" id="ARBA00022801"/>
    </source>
</evidence>
<feature type="chain" id="PRO_5032911683" evidence="7">
    <location>
        <begin position="24"/>
        <end position="646"/>
    </location>
</feature>
<dbReference type="EMBL" id="BNJQ01000032">
    <property type="protein sequence ID" value="GHP10995.1"/>
    <property type="molecule type" value="Genomic_DNA"/>
</dbReference>
<dbReference type="PANTHER" id="PTHR43806">
    <property type="entry name" value="PEPTIDASE S8"/>
    <property type="match status" value="1"/>
</dbReference>
<dbReference type="OrthoDB" id="640735at2759"/>
<accession>A0A830HW97</accession>
<dbReference type="InterPro" id="IPR036852">
    <property type="entry name" value="Peptidase_S8/S53_dom_sf"/>
</dbReference>
<reference evidence="9" key="1">
    <citation type="submission" date="2020-10" db="EMBL/GenBank/DDBJ databases">
        <title>Unveiling of a novel bifunctional photoreceptor, Dualchrome1, isolated from a cosmopolitan green alga.</title>
        <authorList>
            <person name="Suzuki S."/>
            <person name="Kawachi M."/>
        </authorList>
    </citation>
    <scope>NUCLEOTIDE SEQUENCE</scope>
    <source>
        <strain evidence="9">NIES 2893</strain>
    </source>
</reference>
<sequence length="646" mass="66456">MPRKAHALLLFLTSSLLVTLAQTQQMYEPPQANDSIAVPFFNPKAALEGGLRAAAVNNDTAVQTQEVLSVLLSFTNTSAMEATCSQNTKCVSVFPLLAMASFQGSREDIDNLRRTLGPSLLAFVDGDISVSVLMLNGTGSTDDNDDFDYYGEYEYVGMQTTNGIPWGVDRLDGSVDGKAPAEGGRGAHVFVLDSGIDASHPSFAGRLSTSKDFVGDRRGTQDCHGHGTHVAGTAAGTGFGVATQSTLHAVRVLGCMGGGSGSGVIAALEWTLAEVQRLQLENKSVVVLSLGGGRSKALDTAVAKTAAAGVAVVVAAGNGGQDARRVSPAAEPSAITVGASDVRDKFASFSNHGPGVDVIAPGVSILSAWKGGGSRTQSGTSMAAPHVAGLAALALAQEAMEPAALEARLIASAAKGSLRDVPAGTANRLAEVIGTTTTAPSPSPSPVPVPVPVPVPATPNPPSPLPKYGDPCKSFASKKSCESDAALACKWLARRCYATPLTDIIHASPGELRLDPIASRAKARRLGIQLGRMSTLSDSGCETSRDGERLFELVEVRGVAPLGVVDVVIGSTLASGSSGVRYPWPKSCSNVDPSLGLQSARAALRVVADPYGKAAVRIRVAACGVEKWIAVEPSACRNTVATALLL</sequence>
<keyword evidence="7" id="KW-0732">Signal</keyword>
<evidence type="ECO:0000256" key="2">
    <source>
        <dbReference type="ARBA" id="ARBA00022670"/>
    </source>
</evidence>
<feature type="active site" description="Charge relay system" evidence="5">
    <location>
        <position position="381"/>
    </location>
</feature>
<feature type="active site" description="Charge relay system" evidence="5">
    <location>
        <position position="193"/>
    </location>
</feature>
<dbReference type="FunFam" id="3.40.50.200:FF:000014">
    <property type="entry name" value="Proteinase K"/>
    <property type="match status" value="1"/>
</dbReference>
<dbReference type="InterPro" id="IPR015500">
    <property type="entry name" value="Peptidase_S8_subtilisin-rel"/>
</dbReference>
<dbReference type="PANTHER" id="PTHR43806:SF66">
    <property type="entry name" value="SERIN ENDOPEPTIDASE"/>
    <property type="match status" value="1"/>
</dbReference>
<comment type="similarity">
    <text evidence="1 5 6">Belongs to the peptidase S8 family.</text>
</comment>
<dbReference type="GO" id="GO:0006508">
    <property type="term" value="P:proteolysis"/>
    <property type="evidence" value="ECO:0007669"/>
    <property type="project" value="UniProtKB-KW"/>
</dbReference>
<dbReference type="PRINTS" id="PR00723">
    <property type="entry name" value="SUBTILISIN"/>
</dbReference>
<dbReference type="InterPro" id="IPR023828">
    <property type="entry name" value="Peptidase_S8_Ser-AS"/>
</dbReference>
<dbReference type="CDD" id="cd04077">
    <property type="entry name" value="Peptidases_S8_PCSK9_ProteinaseK_like"/>
    <property type="match status" value="1"/>
</dbReference>
<evidence type="ECO:0000256" key="6">
    <source>
        <dbReference type="RuleBase" id="RU003355"/>
    </source>
</evidence>
<keyword evidence="4 5" id="KW-0720">Serine protease</keyword>
<dbReference type="InterPro" id="IPR050131">
    <property type="entry name" value="Peptidase_S8_subtilisin-like"/>
</dbReference>
<dbReference type="PROSITE" id="PS00137">
    <property type="entry name" value="SUBTILASE_HIS"/>
    <property type="match status" value="1"/>
</dbReference>
<feature type="active site" description="Charge relay system" evidence="5">
    <location>
        <position position="226"/>
    </location>
</feature>
<dbReference type="InterPro" id="IPR022398">
    <property type="entry name" value="Peptidase_S8_His-AS"/>
</dbReference>
<keyword evidence="3 5" id="KW-0378">Hydrolase</keyword>
<dbReference type="InterPro" id="IPR034193">
    <property type="entry name" value="PCSK9_ProteinaseK-like"/>
</dbReference>
<dbReference type="Proteomes" id="UP000660262">
    <property type="component" value="Unassembled WGS sequence"/>
</dbReference>
<dbReference type="PROSITE" id="PS00138">
    <property type="entry name" value="SUBTILASE_SER"/>
    <property type="match status" value="1"/>
</dbReference>
<dbReference type="GO" id="GO:0005615">
    <property type="term" value="C:extracellular space"/>
    <property type="evidence" value="ECO:0007669"/>
    <property type="project" value="TreeGrafter"/>
</dbReference>
<name>A0A830HW97_9CHLO</name>
<dbReference type="SUPFAM" id="SSF52743">
    <property type="entry name" value="Subtilisin-like"/>
    <property type="match status" value="1"/>
</dbReference>
<evidence type="ECO:0000256" key="5">
    <source>
        <dbReference type="PROSITE-ProRule" id="PRU01240"/>
    </source>
</evidence>
<protein>
    <submittedName>
        <fullName evidence="9">Subtilisin-like serine protease</fullName>
    </submittedName>
</protein>
<evidence type="ECO:0000256" key="7">
    <source>
        <dbReference type="SAM" id="SignalP"/>
    </source>
</evidence>
<evidence type="ECO:0000256" key="4">
    <source>
        <dbReference type="ARBA" id="ARBA00022825"/>
    </source>
</evidence>
<evidence type="ECO:0000313" key="9">
    <source>
        <dbReference type="EMBL" id="GHP10995.1"/>
    </source>
</evidence>
<dbReference type="Pfam" id="PF00082">
    <property type="entry name" value="Peptidase_S8"/>
    <property type="match status" value="1"/>
</dbReference>